<keyword evidence="1" id="KW-1133">Transmembrane helix</keyword>
<keyword evidence="1" id="KW-0812">Transmembrane</keyword>
<sequence>MDWITLTRTEIEADALPPVCMECGEDAPVRVNRTFGVTPFWLEPFSALAELFIGLLPGLIVGGAAVGLFRRETRISCPFCERHANHWARPYHRALLWSLLCGLAGAGLGWLGAGWFGAEGAAVVWAILGTSFGAGSLAALAGLATGASCIDASAANRAGVRLQHVSPRFVDAMNRVRDAGPPTRLGDEPSVLAERGKRALDVAVSSVSGLLTRGSGNPDAGR</sequence>
<feature type="transmembrane region" description="Helical" evidence="1">
    <location>
        <begin position="47"/>
        <end position="69"/>
    </location>
</feature>
<reference evidence="2 3" key="1">
    <citation type="journal article" date="2020" name="Syst. Appl. Microbiol.">
        <title>Alienimonas chondri sp. nov., a novel planctomycete isolated from the biofilm of the red alga Chondrus crispus.</title>
        <authorList>
            <person name="Vitorino I."/>
            <person name="Albuquerque L."/>
            <person name="Wiegand S."/>
            <person name="Kallscheuer N."/>
            <person name="da Costa M.S."/>
            <person name="Lobo-da-Cunha A."/>
            <person name="Jogler C."/>
            <person name="Lage O.M."/>
        </authorList>
    </citation>
    <scope>NUCLEOTIDE SEQUENCE [LARGE SCALE GENOMIC DNA]</scope>
    <source>
        <strain evidence="2 3">LzC2</strain>
    </source>
</reference>
<gene>
    <name evidence="2" type="ORF">LzC2_08720</name>
</gene>
<name>A0ABX1VBY4_9PLAN</name>
<organism evidence="2 3">
    <name type="scientific">Alienimonas chondri</name>
    <dbReference type="NCBI Taxonomy" id="2681879"/>
    <lineage>
        <taxon>Bacteria</taxon>
        <taxon>Pseudomonadati</taxon>
        <taxon>Planctomycetota</taxon>
        <taxon>Planctomycetia</taxon>
        <taxon>Planctomycetales</taxon>
        <taxon>Planctomycetaceae</taxon>
        <taxon>Alienimonas</taxon>
    </lineage>
</organism>
<proteinExistence type="predicted"/>
<dbReference type="RefSeq" id="WP_171184162.1">
    <property type="nucleotide sequence ID" value="NZ_WTPX01000017.1"/>
</dbReference>
<evidence type="ECO:0000313" key="3">
    <source>
        <dbReference type="Proteomes" id="UP000609651"/>
    </source>
</evidence>
<accession>A0ABX1VBY4</accession>
<evidence type="ECO:0000256" key="1">
    <source>
        <dbReference type="SAM" id="Phobius"/>
    </source>
</evidence>
<keyword evidence="1" id="KW-0472">Membrane</keyword>
<dbReference type="EMBL" id="WTPX01000017">
    <property type="protein sequence ID" value="NNJ24812.1"/>
    <property type="molecule type" value="Genomic_DNA"/>
</dbReference>
<comment type="caution">
    <text evidence="2">The sequence shown here is derived from an EMBL/GenBank/DDBJ whole genome shotgun (WGS) entry which is preliminary data.</text>
</comment>
<keyword evidence="3" id="KW-1185">Reference proteome</keyword>
<feature type="transmembrane region" description="Helical" evidence="1">
    <location>
        <begin position="94"/>
        <end position="116"/>
    </location>
</feature>
<evidence type="ECO:0000313" key="2">
    <source>
        <dbReference type="EMBL" id="NNJ24812.1"/>
    </source>
</evidence>
<feature type="transmembrane region" description="Helical" evidence="1">
    <location>
        <begin position="122"/>
        <end position="143"/>
    </location>
</feature>
<dbReference type="Proteomes" id="UP000609651">
    <property type="component" value="Unassembled WGS sequence"/>
</dbReference>
<protein>
    <submittedName>
        <fullName evidence="2">Uncharacterized protein</fullName>
    </submittedName>
</protein>